<feature type="compositionally biased region" description="Basic and acidic residues" evidence="6">
    <location>
        <begin position="39"/>
        <end position="51"/>
    </location>
</feature>
<feature type="compositionally biased region" description="Polar residues" evidence="6">
    <location>
        <begin position="190"/>
        <end position="201"/>
    </location>
</feature>
<feature type="region of interest" description="Disordered" evidence="6">
    <location>
        <begin position="177"/>
        <end position="237"/>
    </location>
</feature>
<keyword evidence="2" id="KW-0678">Repressor</keyword>
<dbReference type="InterPro" id="IPR006458">
    <property type="entry name" value="Ovate_C"/>
</dbReference>
<proteinExistence type="predicted"/>
<evidence type="ECO:0000256" key="2">
    <source>
        <dbReference type="ARBA" id="ARBA00022491"/>
    </source>
</evidence>
<dbReference type="InterPro" id="IPR038933">
    <property type="entry name" value="Ovate"/>
</dbReference>
<keyword evidence="4" id="KW-0804">Transcription</keyword>
<evidence type="ECO:0000256" key="3">
    <source>
        <dbReference type="ARBA" id="ARBA00023015"/>
    </source>
</evidence>
<gene>
    <name evidence="8" type="ORF">GOP47_0016557</name>
</gene>
<comment type="caution">
    <text evidence="8">The sequence shown here is derived from an EMBL/GenBank/DDBJ whole genome shotgun (WGS) entry which is preliminary data.</text>
</comment>
<keyword evidence="3" id="KW-0805">Transcription regulation</keyword>
<evidence type="ECO:0000256" key="5">
    <source>
        <dbReference type="ARBA" id="ARBA00023242"/>
    </source>
</evidence>
<protein>
    <recommendedName>
        <fullName evidence="7">OVATE domain-containing protein</fullName>
    </recommendedName>
</protein>
<dbReference type="PANTHER" id="PTHR33057:SF70">
    <property type="entry name" value="TRANSCRIPTION REPRESSOR-RELATED"/>
    <property type="match status" value="1"/>
</dbReference>
<evidence type="ECO:0000313" key="8">
    <source>
        <dbReference type="EMBL" id="KAI5068212.1"/>
    </source>
</evidence>
<comment type="subcellular location">
    <subcellularLocation>
        <location evidence="1">Nucleus</location>
    </subcellularLocation>
</comment>
<accession>A0A9D4ZBU6</accession>
<sequence>MHSSADPLKNVFIKARFLSSSEHMMPPSWFTKLRDVKSELKHSKQQDKPHESPQTACKKRQVAPVSLAKSLSLRRASSKARNTQFEGEIIDAYRSEDNVRTSFSGIESDLYKSRPNARDSPPPNVLCKETTGALSIHDYTIQLERCQSRGTSPVEVDVKNASSQDNDVQSFPNFRVDGMSKLQPDDEESQACTQKVHNVSDTDTEEFSLMSETSSTFGSETSSGDSSVSSKCSTCEEGHQNKSSEYMQIIPKKMWESGSLVATAATNQQGSILYELQGRRQYCFSPIGVGGDGGDDRTFPSDANKGSPISSKARKDNDTRLRLEGVEGCALLDNYACEQQTADLRIPCVLCGRRELKAKATSISELNGDKQRPCDFDDFSAAVMSKASWQKDNKTAHSLVGSLEGTTSSTQISIGGDFPSKYTTQRRRRQRGSSISAVLPPDLQGVVGDSLAFVKISDDPYKDFKQSMYEMIMEKDLEGSMDVEELLYCYLSLNSPEHHELIEEVELTTRDRLCSTGRQICAENSIPMFKAPAVGGYHLVLAISSSL</sequence>
<feature type="domain" description="OVATE" evidence="7">
    <location>
        <begin position="453"/>
        <end position="512"/>
    </location>
</feature>
<organism evidence="8 9">
    <name type="scientific">Adiantum capillus-veneris</name>
    <name type="common">Maidenhair fern</name>
    <dbReference type="NCBI Taxonomy" id="13818"/>
    <lineage>
        <taxon>Eukaryota</taxon>
        <taxon>Viridiplantae</taxon>
        <taxon>Streptophyta</taxon>
        <taxon>Embryophyta</taxon>
        <taxon>Tracheophyta</taxon>
        <taxon>Polypodiopsida</taxon>
        <taxon>Polypodiidae</taxon>
        <taxon>Polypodiales</taxon>
        <taxon>Pteridineae</taxon>
        <taxon>Pteridaceae</taxon>
        <taxon>Vittarioideae</taxon>
        <taxon>Adiantum</taxon>
    </lineage>
</organism>
<reference evidence="8" key="1">
    <citation type="submission" date="2021-01" db="EMBL/GenBank/DDBJ databases">
        <title>Adiantum capillus-veneris genome.</title>
        <authorList>
            <person name="Fang Y."/>
            <person name="Liao Q."/>
        </authorList>
    </citation>
    <scope>NUCLEOTIDE SEQUENCE</scope>
    <source>
        <strain evidence="8">H3</strain>
        <tissue evidence="8">Leaf</tissue>
    </source>
</reference>
<name>A0A9D4ZBU6_ADICA</name>
<dbReference type="PROSITE" id="PS51754">
    <property type="entry name" value="OVATE"/>
    <property type="match status" value="1"/>
</dbReference>
<keyword evidence="9" id="KW-1185">Reference proteome</keyword>
<dbReference type="NCBIfam" id="TIGR01568">
    <property type="entry name" value="A_thal_3678"/>
    <property type="match status" value="1"/>
</dbReference>
<dbReference type="GO" id="GO:0045892">
    <property type="term" value="P:negative regulation of DNA-templated transcription"/>
    <property type="evidence" value="ECO:0007669"/>
    <property type="project" value="InterPro"/>
</dbReference>
<dbReference type="EMBL" id="JABFUD020000016">
    <property type="protein sequence ID" value="KAI5068212.1"/>
    <property type="molecule type" value="Genomic_DNA"/>
</dbReference>
<feature type="region of interest" description="Disordered" evidence="6">
    <location>
        <begin position="39"/>
        <end position="62"/>
    </location>
</feature>
<feature type="region of interest" description="Disordered" evidence="6">
    <location>
        <begin position="294"/>
        <end position="316"/>
    </location>
</feature>
<feature type="region of interest" description="Disordered" evidence="6">
    <location>
        <begin position="414"/>
        <end position="434"/>
    </location>
</feature>
<dbReference type="AlphaFoldDB" id="A0A9D4ZBU6"/>
<dbReference type="PANTHER" id="PTHR33057">
    <property type="entry name" value="TRANSCRIPTION REPRESSOR OFP7-RELATED"/>
    <property type="match status" value="1"/>
</dbReference>
<evidence type="ECO:0000256" key="6">
    <source>
        <dbReference type="SAM" id="MobiDB-lite"/>
    </source>
</evidence>
<dbReference type="Pfam" id="PF04844">
    <property type="entry name" value="Ovate"/>
    <property type="match status" value="1"/>
</dbReference>
<dbReference type="GO" id="GO:0005634">
    <property type="term" value="C:nucleus"/>
    <property type="evidence" value="ECO:0007669"/>
    <property type="project" value="UniProtKB-SubCell"/>
</dbReference>
<evidence type="ECO:0000256" key="1">
    <source>
        <dbReference type="ARBA" id="ARBA00004123"/>
    </source>
</evidence>
<dbReference type="OrthoDB" id="1928390at2759"/>
<evidence type="ECO:0000313" key="9">
    <source>
        <dbReference type="Proteomes" id="UP000886520"/>
    </source>
</evidence>
<evidence type="ECO:0000259" key="7">
    <source>
        <dbReference type="PROSITE" id="PS51754"/>
    </source>
</evidence>
<evidence type="ECO:0000256" key="4">
    <source>
        <dbReference type="ARBA" id="ARBA00023163"/>
    </source>
</evidence>
<feature type="compositionally biased region" description="Low complexity" evidence="6">
    <location>
        <begin position="211"/>
        <end position="233"/>
    </location>
</feature>
<dbReference type="Proteomes" id="UP000886520">
    <property type="component" value="Chromosome 16"/>
</dbReference>
<keyword evidence="5" id="KW-0539">Nucleus</keyword>